<keyword evidence="3" id="KW-1185">Reference proteome</keyword>
<dbReference type="STRING" id="80878.RP29_03255"/>
<organism evidence="2 3">
    <name type="scientific">Acidovorax temperans</name>
    <dbReference type="NCBI Taxonomy" id="80878"/>
    <lineage>
        <taxon>Bacteria</taxon>
        <taxon>Pseudomonadati</taxon>
        <taxon>Pseudomonadota</taxon>
        <taxon>Betaproteobacteria</taxon>
        <taxon>Burkholderiales</taxon>
        <taxon>Comamonadaceae</taxon>
        <taxon>Acidovorax</taxon>
    </lineage>
</organism>
<dbReference type="Proteomes" id="UP000032566">
    <property type="component" value="Unassembled WGS sequence"/>
</dbReference>
<comment type="caution">
    <text evidence="2">The sequence shown here is derived from an EMBL/GenBank/DDBJ whole genome shotgun (WGS) entry which is preliminary data.</text>
</comment>
<protein>
    <submittedName>
        <fullName evidence="2">Cell surface protein</fullName>
    </submittedName>
</protein>
<evidence type="ECO:0000313" key="2">
    <source>
        <dbReference type="EMBL" id="KJA12060.1"/>
    </source>
</evidence>
<dbReference type="AlphaFoldDB" id="A0A0D7KCQ3"/>
<feature type="signal peptide" evidence="1">
    <location>
        <begin position="1"/>
        <end position="20"/>
    </location>
</feature>
<sequence>MALSIAAMIGGLGFAGVASAVVIPGGGAANSVDPVVDYADATKNKMALTNATALSVTTGGTGHNLIVPYFTVQDGNMTVIHLTNTDTVNGKAVKVRFRGAANSDDLLDFQVLMSPGDVWTAAVTAAADGTAQLSTADGTCTVPSLKGVTQKFDTRRLPTSVGAAGTREGYVEIFNMADISGKDLYTVGTTTSTKSALYTAIKHVNGVAPCTATVIEPIMLKKDHTEETAVKAGFNTPTTGLMGDWYIINVAKTTTFSGAATAVTAVVSGTDSTAAKGNFVVFPQLADAVGATIDNFTADPLLRTANIGTTKTAAGVASVAPTTVPAIEAAFYDLPDLSTPYVVAGGTATAPITQAEILTGALAVKTITNQYATDAGISAKTDWVFSMPTRRYSVALDYRQTTPSRVYTNGIVGDTDPATAGVQAGAYFHASNTSLDSGKICVTSDKQAFYDREETTKTAGAVFSPGAVDKARFCGETSILSFGTSTSGVLGAALAAQFTETAAYTNGWGVIDVTNGNVGLPILGSAFIKLTNPQASAGVSGNYGITWPHRFTK</sequence>
<accession>A0A0D7KCQ3</accession>
<proteinExistence type="predicted"/>
<evidence type="ECO:0000256" key="1">
    <source>
        <dbReference type="SAM" id="SignalP"/>
    </source>
</evidence>
<keyword evidence="1" id="KW-0732">Signal</keyword>
<name>A0A0D7KCQ3_9BURK</name>
<gene>
    <name evidence="2" type="ORF">RP29_03255</name>
</gene>
<evidence type="ECO:0000313" key="3">
    <source>
        <dbReference type="Proteomes" id="UP000032566"/>
    </source>
</evidence>
<reference evidence="2 3" key="1">
    <citation type="submission" date="2014-12" db="EMBL/GenBank/DDBJ databases">
        <title>Isolation of bacteria from lake water.</title>
        <authorList>
            <person name="Sheng K.-Y."/>
            <person name="Chin P.-S."/>
            <person name="Chan K.-G."/>
            <person name="Tan G.S."/>
        </authorList>
    </citation>
    <scope>NUCLEOTIDE SEQUENCE [LARGE SCALE GENOMIC DNA]</scope>
    <source>
        <strain evidence="2 3">KY4</strain>
    </source>
</reference>
<feature type="chain" id="PRO_5002320748" evidence="1">
    <location>
        <begin position="21"/>
        <end position="553"/>
    </location>
</feature>
<dbReference type="EMBL" id="JXYQ01000008">
    <property type="protein sequence ID" value="KJA12060.1"/>
    <property type="molecule type" value="Genomic_DNA"/>
</dbReference>
<dbReference type="PATRIC" id="fig|80878.5.peg.3979"/>